<comment type="caution">
    <text evidence="2">The sequence shown here is derived from an EMBL/GenBank/DDBJ whole genome shotgun (WGS) entry which is preliminary data.</text>
</comment>
<proteinExistence type="predicted"/>
<keyword evidence="3" id="KW-1185">Reference proteome</keyword>
<reference evidence="2 3" key="1">
    <citation type="journal article" date="2019" name="Genome Biol. Evol.">
        <title>Insights into the evolution of the New World diploid cottons (Gossypium, subgenus Houzingenia) based on genome sequencing.</title>
        <authorList>
            <person name="Grover C.E."/>
            <person name="Arick M.A. 2nd"/>
            <person name="Thrash A."/>
            <person name="Conover J.L."/>
            <person name="Sanders W.S."/>
            <person name="Peterson D.G."/>
            <person name="Frelichowski J.E."/>
            <person name="Scheffler J.A."/>
            <person name="Scheffler B.E."/>
            <person name="Wendel J.F."/>
        </authorList>
    </citation>
    <scope>NUCLEOTIDE SEQUENCE [LARGE SCALE GENOMIC DNA]</scope>
    <source>
        <strain evidence="2">157</strain>
        <tissue evidence="2">Leaf</tissue>
    </source>
</reference>
<dbReference type="Proteomes" id="UP000593572">
    <property type="component" value="Unassembled WGS sequence"/>
</dbReference>
<evidence type="ECO:0000313" key="2">
    <source>
        <dbReference type="EMBL" id="MBA0553923.1"/>
    </source>
</evidence>
<dbReference type="EMBL" id="JABEZX010000004">
    <property type="protein sequence ID" value="MBA0553923.1"/>
    <property type="molecule type" value="Genomic_DNA"/>
</dbReference>
<gene>
    <name evidence="2" type="ORF">Golob_013062</name>
</gene>
<evidence type="ECO:0000313" key="3">
    <source>
        <dbReference type="Proteomes" id="UP000593572"/>
    </source>
</evidence>
<protein>
    <submittedName>
        <fullName evidence="2">Uncharacterized protein</fullName>
    </submittedName>
</protein>
<feature type="region of interest" description="Disordered" evidence="1">
    <location>
        <begin position="16"/>
        <end position="75"/>
    </location>
</feature>
<dbReference type="AlphaFoldDB" id="A0A7J8LNG0"/>
<feature type="compositionally biased region" description="Basic and acidic residues" evidence="1">
    <location>
        <begin position="45"/>
        <end position="63"/>
    </location>
</feature>
<sequence>MNTPIRLTLENFGEFLKLPPDGESNEKGSPNPALVIPSSNASELNLHDPVHHDENDKDTKRGDSVQPPPQALPYNPQFLVENLANLGDIASL</sequence>
<organism evidence="2 3">
    <name type="scientific">Gossypium lobatum</name>
    <dbReference type="NCBI Taxonomy" id="34289"/>
    <lineage>
        <taxon>Eukaryota</taxon>
        <taxon>Viridiplantae</taxon>
        <taxon>Streptophyta</taxon>
        <taxon>Embryophyta</taxon>
        <taxon>Tracheophyta</taxon>
        <taxon>Spermatophyta</taxon>
        <taxon>Magnoliopsida</taxon>
        <taxon>eudicotyledons</taxon>
        <taxon>Gunneridae</taxon>
        <taxon>Pentapetalae</taxon>
        <taxon>rosids</taxon>
        <taxon>malvids</taxon>
        <taxon>Malvales</taxon>
        <taxon>Malvaceae</taxon>
        <taxon>Malvoideae</taxon>
        <taxon>Gossypium</taxon>
    </lineage>
</organism>
<evidence type="ECO:0000256" key="1">
    <source>
        <dbReference type="SAM" id="MobiDB-lite"/>
    </source>
</evidence>
<accession>A0A7J8LNG0</accession>
<name>A0A7J8LNG0_9ROSI</name>